<dbReference type="InterPro" id="IPR052159">
    <property type="entry name" value="Competence_DNA_uptake"/>
</dbReference>
<dbReference type="Proteomes" id="UP000295777">
    <property type="component" value="Unassembled WGS sequence"/>
</dbReference>
<dbReference type="OrthoDB" id="9761531at2"/>
<accession>A0A4R1GAD4</accession>
<comment type="caution">
    <text evidence="2">The sequence shown here is derived from an EMBL/GenBank/DDBJ whole genome shotgun (WGS) entry which is preliminary data.</text>
</comment>
<dbReference type="SUPFAM" id="SSF56281">
    <property type="entry name" value="Metallo-hydrolase/oxidoreductase"/>
    <property type="match status" value="1"/>
</dbReference>
<evidence type="ECO:0000313" key="2">
    <source>
        <dbReference type="EMBL" id="TCK04678.1"/>
    </source>
</evidence>
<dbReference type="PANTHER" id="PTHR30619:SF1">
    <property type="entry name" value="RECOMBINATION PROTEIN 2"/>
    <property type="match status" value="1"/>
</dbReference>
<keyword evidence="3" id="KW-1185">Reference proteome</keyword>
<dbReference type="InterPro" id="IPR036866">
    <property type="entry name" value="RibonucZ/Hydroxyglut_hydro"/>
</dbReference>
<keyword evidence="1" id="KW-0175">Coiled coil</keyword>
<dbReference type="RefSeq" id="WP_132526614.1">
    <property type="nucleotide sequence ID" value="NZ_SMFV01000003.1"/>
</dbReference>
<dbReference type="EMBL" id="SMFV01000003">
    <property type="protein sequence ID" value="TCK04678.1"/>
    <property type="molecule type" value="Genomic_DNA"/>
</dbReference>
<proteinExistence type="predicted"/>
<organism evidence="2 3">
    <name type="scientific">Phorcysia thermohydrogeniphila</name>
    <dbReference type="NCBI Taxonomy" id="936138"/>
    <lineage>
        <taxon>Bacteria</taxon>
        <taxon>Pseudomonadati</taxon>
        <taxon>Aquificota</taxon>
        <taxon>Aquificia</taxon>
        <taxon>Desulfurobacteriales</taxon>
        <taxon>Desulfurobacteriaceae</taxon>
        <taxon>Phorcysia</taxon>
    </lineage>
</organism>
<reference evidence="2 3" key="1">
    <citation type="submission" date="2019-03" db="EMBL/GenBank/DDBJ databases">
        <title>Genomic Encyclopedia of Archaeal and Bacterial Type Strains, Phase II (KMG-II): from individual species to whole genera.</title>
        <authorList>
            <person name="Goeker M."/>
        </authorList>
    </citation>
    <scope>NUCLEOTIDE SEQUENCE [LARGE SCALE GENOMIC DNA]</scope>
    <source>
        <strain evidence="2 3">DSM 24425</strain>
    </source>
</reference>
<dbReference type="PANTHER" id="PTHR30619">
    <property type="entry name" value="DNA INTERNALIZATION/COMPETENCE PROTEIN COMEC/REC2"/>
    <property type="match status" value="1"/>
</dbReference>
<evidence type="ECO:0000256" key="1">
    <source>
        <dbReference type="SAM" id="Coils"/>
    </source>
</evidence>
<evidence type="ECO:0000313" key="3">
    <source>
        <dbReference type="Proteomes" id="UP000295777"/>
    </source>
</evidence>
<name>A0A4R1GAD4_9BACT</name>
<protein>
    <recommendedName>
        <fullName evidence="4">Beta-lactamase superfamily II metal-dependent hydrolase</fullName>
    </recommendedName>
</protein>
<dbReference type="Gene3D" id="3.60.15.10">
    <property type="entry name" value="Ribonuclease Z/Hydroxyacylglutathione hydrolase-like"/>
    <property type="match status" value="1"/>
</dbReference>
<gene>
    <name evidence="2" type="ORF">CLV27_1111</name>
</gene>
<dbReference type="AlphaFoldDB" id="A0A4R1GAD4"/>
<evidence type="ECO:0008006" key="4">
    <source>
        <dbReference type="Google" id="ProtNLM"/>
    </source>
</evidence>
<sequence length="484" mass="57189">MGTKNKPSVKANLLTTFHAVGQGLFCSNHICFIKEKKVIPFSFIYDCGNRWNSRLLERRMRHFWNVHEYLANGERLIDLFVLSHFHEDHYKGLDYLLKERNGRIDVAIIPYLTWMEKLLILLEEYSEESLGNSETVEIVNEYLLTNEWIKKKANLLIYLGKRWNEEGKREEENEKEQEGKAKDVEPLEEIKLSEIWKSLLSSEEKVEENVYMVRGFWSAYISDSGRKLWEFLFFYPKLDRSIEGKIRKLKEEIKKLIKEKESVDRDVDRIIDNLDENLYKITVILKNEKGSKKVFLRFQLKGKEQKGKEFDIEFEKIKQKINENIPTGKRNETSIICYHSPTNMEEFGVTLQPVYDCYLNFTPVPEWRILFSRFPEVETIAQLYSGDVYAEQLLEIVEKLQSKGKYPFLTQVPHHGSYDSWKEKGKELVKVCKSSYWIITAGIKNTYGHPSPCVFKDISLQGKIPIWVDEQNHFQMRATIDFKV</sequence>
<feature type="coiled-coil region" evidence="1">
    <location>
        <begin position="239"/>
        <end position="273"/>
    </location>
</feature>